<dbReference type="AlphaFoldDB" id="A0A0N0PAM0"/>
<feature type="region of interest" description="Disordered" evidence="4">
    <location>
        <begin position="1040"/>
        <end position="1067"/>
    </location>
</feature>
<dbReference type="InParanoid" id="A0A0N0PAM0"/>
<dbReference type="InterPro" id="IPR003409">
    <property type="entry name" value="MORN"/>
</dbReference>
<dbReference type="InterPro" id="IPR002110">
    <property type="entry name" value="Ankyrin_rpt"/>
</dbReference>
<evidence type="ECO:0000256" key="3">
    <source>
        <dbReference type="PROSITE-ProRule" id="PRU00023"/>
    </source>
</evidence>
<dbReference type="PANTHER" id="PTHR15897:SF2">
    <property type="entry name" value="ANKYRIN REPEAT AND MYND DOMAIN-CONTAINING PROTEIN 1"/>
    <property type="match status" value="1"/>
</dbReference>
<dbReference type="SUPFAM" id="SSF48403">
    <property type="entry name" value="Ankyrin repeat"/>
    <property type="match status" value="2"/>
</dbReference>
<feature type="region of interest" description="Disordered" evidence="4">
    <location>
        <begin position="749"/>
        <end position="790"/>
    </location>
</feature>
<dbReference type="SUPFAM" id="SSF82185">
    <property type="entry name" value="Histone H3 K4-specific methyltransferase SET7/9 N-terminal domain"/>
    <property type="match status" value="1"/>
</dbReference>
<accession>A0A0N0PAM0</accession>
<protein>
    <submittedName>
        <fullName evidence="5">Ankyrin repeat and MYND domain-containing protein 1</fullName>
    </submittedName>
</protein>
<organism evidence="5 6">
    <name type="scientific">Papilio machaon</name>
    <name type="common">Old World swallowtail butterfly</name>
    <dbReference type="NCBI Taxonomy" id="76193"/>
    <lineage>
        <taxon>Eukaryota</taxon>
        <taxon>Metazoa</taxon>
        <taxon>Ecdysozoa</taxon>
        <taxon>Arthropoda</taxon>
        <taxon>Hexapoda</taxon>
        <taxon>Insecta</taxon>
        <taxon>Pterygota</taxon>
        <taxon>Neoptera</taxon>
        <taxon>Endopterygota</taxon>
        <taxon>Lepidoptera</taxon>
        <taxon>Glossata</taxon>
        <taxon>Ditrysia</taxon>
        <taxon>Papilionoidea</taxon>
        <taxon>Papilionidae</taxon>
        <taxon>Papilioninae</taxon>
        <taxon>Papilio</taxon>
    </lineage>
</organism>
<dbReference type="Pfam" id="PF03803">
    <property type="entry name" value="Scramblase"/>
    <property type="match status" value="1"/>
</dbReference>
<proteinExistence type="inferred from homology"/>
<keyword evidence="2" id="KW-0677">Repeat</keyword>
<evidence type="ECO:0000256" key="1">
    <source>
        <dbReference type="ARBA" id="ARBA00005350"/>
    </source>
</evidence>
<feature type="compositionally biased region" description="Polar residues" evidence="4">
    <location>
        <begin position="769"/>
        <end position="787"/>
    </location>
</feature>
<dbReference type="SMART" id="SM00698">
    <property type="entry name" value="MORN"/>
    <property type="match status" value="2"/>
</dbReference>
<gene>
    <name evidence="5" type="ORF">RR48_04134</name>
</gene>
<dbReference type="InterPro" id="IPR053064">
    <property type="entry name" value="Ankyrin-MYND_domain-protein"/>
</dbReference>
<evidence type="ECO:0000313" key="6">
    <source>
        <dbReference type="Proteomes" id="UP000053240"/>
    </source>
</evidence>
<feature type="compositionally biased region" description="Basic and acidic residues" evidence="4">
    <location>
        <begin position="1040"/>
        <end position="1051"/>
    </location>
</feature>
<reference evidence="5 6" key="1">
    <citation type="journal article" date="2015" name="Nat. Commun.">
        <title>Outbred genome sequencing and CRISPR/Cas9 gene editing in butterflies.</title>
        <authorList>
            <person name="Li X."/>
            <person name="Fan D."/>
            <person name="Zhang W."/>
            <person name="Liu G."/>
            <person name="Zhang L."/>
            <person name="Zhao L."/>
            <person name="Fang X."/>
            <person name="Chen L."/>
            <person name="Dong Y."/>
            <person name="Chen Y."/>
            <person name="Ding Y."/>
            <person name="Zhao R."/>
            <person name="Feng M."/>
            <person name="Zhu Y."/>
            <person name="Feng Y."/>
            <person name="Jiang X."/>
            <person name="Zhu D."/>
            <person name="Xiang H."/>
            <person name="Feng X."/>
            <person name="Li S."/>
            <person name="Wang J."/>
            <person name="Zhang G."/>
            <person name="Kronforst M.R."/>
            <person name="Wang W."/>
        </authorList>
    </citation>
    <scope>NUCLEOTIDE SEQUENCE [LARGE SCALE GENOMIC DNA]</scope>
    <source>
        <strain evidence="5">Ya'a_city_454_Pm</strain>
        <tissue evidence="5">Whole body</tissue>
    </source>
</reference>
<feature type="repeat" description="ANK" evidence="3">
    <location>
        <begin position="558"/>
        <end position="590"/>
    </location>
</feature>
<keyword evidence="6" id="KW-1185">Reference proteome</keyword>
<dbReference type="GO" id="GO:0017128">
    <property type="term" value="F:phospholipid scramblase activity"/>
    <property type="evidence" value="ECO:0007669"/>
    <property type="project" value="InterPro"/>
</dbReference>
<dbReference type="SMART" id="SM00248">
    <property type="entry name" value="ANK"/>
    <property type="match status" value="5"/>
</dbReference>
<dbReference type="PROSITE" id="PS50297">
    <property type="entry name" value="ANK_REP_REGION"/>
    <property type="match status" value="1"/>
</dbReference>
<dbReference type="Pfam" id="PF12796">
    <property type="entry name" value="Ank_2"/>
    <property type="match status" value="2"/>
</dbReference>
<keyword evidence="3" id="KW-0040">ANK repeat</keyword>
<evidence type="ECO:0000256" key="4">
    <source>
        <dbReference type="SAM" id="MobiDB-lite"/>
    </source>
</evidence>
<name>A0A0N0PAM0_PAPMA</name>
<dbReference type="InterPro" id="IPR036770">
    <property type="entry name" value="Ankyrin_rpt-contain_sf"/>
</dbReference>
<dbReference type="PROSITE" id="PS50088">
    <property type="entry name" value="ANK_REPEAT"/>
    <property type="match status" value="1"/>
</dbReference>
<evidence type="ECO:0000313" key="5">
    <source>
        <dbReference type="EMBL" id="KPJ07340.1"/>
    </source>
</evidence>
<dbReference type="Proteomes" id="UP000053240">
    <property type="component" value="Unassembled WGS sequence"/>
</dbReference>
<dbReference type="InterPro" id="IPR005552">
    <property type="entry name" value="Scramblase"/>
</dbReference>
<dbReference type="PANTHER" id="PTHR15897">
    <property type="entry name" value="ANKYRIN REPEAT AND MYND DOMAIN PROTEIN 1"/>
    <property type="match status" value="1"/>
</dbReference>
<dbReference type="Gene3D" id="1.25.40.20">
    <property type="entry name" value="Ankyrin repeat-containing domain"/>
    <property type="match status" value="2"/>
</dbReference>
<feature type="region of interest" description="Disordered" evidence="4">
    <location>
        <begin position="1"/>
        <end position="26"/>
    </location>
</feature>
<evidence type="ECO:0000256" key="2">
    <source>
        <dbReference type="ARBA" id="ARBA00022737"/>
    </source>
</evidence>
<sequence>METTNTERNLEGIDNPTATQDDGNKLRPDLVISVQPQSEAQESGRAELPVSTMNWHSHSGGQFIPMHGLDFLIGTSSLVIQQTVELNDLTSKIDSENRYIIRVPNGEALYFASEVSTSTQRCLCGTGRAFVMHLHDNTRQEAMVLKRRLAGASCFFPCRLQEMKVVTPPGNYVGRVHQQWSWMVPFYLVRDADDCVLFVIEGPASLKRSALMLSEFKIMSGDSLREMGKITHGWDRELVNFTTTLVFPETAVQPKHKALLLAAAFLMSLERYSGQFLRDTMHGLGEYFWRYVDKEGAFFTYEGHFYCNKLHGYGSLSYPDGRVFNGLFYHNIKFGPGVESCVDIRQNVGLWLGDQLVRLAWTPPTNSLILNLNSTNTGRACVDAQRTLLTTCTKTYNENAAKELLIQYGLDLKTADKKWPKLYPRNCTDITSPVFCLHLFDNFYYGSNDHNILIEKTRKEKITESAENIEENKTYFSWNNNSIIKHIMQHAFAHDHQRINFGIEMSNILTESRKNLKPPAKHEQDCRTLLMASYLGYTEKVVQLINECNIHPDLTDMEGNNVLMYAVCGDHAEIIHFLVDAGANIDNFNDCCCTALCISIIRYVCACKNISIRSMTEALIPEASLLPNPALENVCEWYLEKNISSPQKLNGPAKNPSKIIKPQKKTKSTMSLKEQFKKTLTNLSLHDQTLENGDADIENSEDVFMSILDEYVTNIAELFSRPTSGNNMSYLFAVNDIANEMLNNEMEEQKKAADKNAKRGTIVPPKVPKSTNDIPQQKDTAGSTNFTDRSENESCQRMLSTIIQLLSDGADPSLIRCPQPALFMAVASGSSVLVQHLINHGANTNECYSNVLGYSPLDIVISYQFSMDNLNVIRLLLESGADTTHRLPYKPRDSMEFITPGPTLLHAVLAKVVDGPMEEEIRREIIELLLSYNCSPVEQFNGRSAIDIAMSKGADIFDIFISHSKVDLNAVINQYKQTILIKMFALSFFKTFDAEERLEILTNLLLRGADPFRPCQNEAEEFDNFFVYARKFLDGLDGTDVKHSPSGSKHEQKVKKNGKSNVDKGVSKQKAIPTDIDEYKMALQLVMDLARLSHVRWLRAKFVNELIKTINKYKHRHWNMILKEITDKTGISLWLTIPDCLEIWTNLNN</sequence>
<comment type="similarity">
    <text evidence="1">Belongs to the phospholipid scramblase family.</text>
</comment>
<dbReference type="EMBL" id="KQ461187">
    <property type="protein sequence ID" value="KPJ07340.1"/>
    <property type="molecule type" value="Genomic_DNA"/>
</dbReference>
<dbReference type="Pfam" id="PF02493">
    <property type="entry name" value="MORN"/>
    <property type="match status" value="2"/>
</dbReference>